<protein>
    <submittedName>
        <fullName evidence="1">Uncharacterized protein</fullName>
    </submittedName>
</protein>
<dbReference type="EMBL" id="SIHJ01000001">
    <property type="protein sequence ID" value="TWT35559.1"/>
    <property type="molecule type" value="Genomic_DNA"/>
</dbReference>
<dbReference type="AlphaFoldDB" id="A0A5C5VCJ6"/>
<gene>
    <name evidence="1" type="ORF">KOR34_04520</name>
</gene>
<keyword evidence="2" id="KW-1185">Reference proteome</keyword>
<dbReference type="Proteomes" id="UP000316714">
    <property type="component" value="Unassembled WGS sequence"/>
</dbReference>
<organism evidence="1 2">
    <name type="scientific">Posidoniimonas corsicana</name>
    <dbReference type="NCBI Taxonomy" id="1938618"/>
    <lineage>
        <taxon>Bacteria</taxon>
        <taxon>Pseudomonadati</taxon>
        <taxon>Planctomycetota</taxon>
        <taxon>Planctomycetia</taxon>
        <taxon>Pirellulales</taxon>
        <taxon>Lacipirellulaceae</taxon>
        <taxon>Posidoniimonas</taxon>
    </lineage>
</organism>
<accession>A0A5C5VCJ6</accession>
<comment type="caution">
    <text evidence="1">The sequence shown here is derived from an EMBL/GenBank/DDBJ whole genome shotgun (WGS) entry which is preliminary data.</text>
</comment>
<name>A0A5C5VCJ6_9BACT</name>
<sequence>MLVDQLRERWVAGEIGSIDAHWEAIVAMDHNSRSLGQQLDVPLVDSPFAERTGTDFLLVSDFLRELEPRLPGTHLPIGWEVTSDSIAARIAGLLDAGLVLLKSAPPPVTGANARALADAGYVDEFFPTASIGLREVLFQTL</sequence>
<evidence type="ECO:0000313" key="1">
    <source>
        <dbReference type="EMBL" id="TWT35559.1"/>
    </source>
</evidence>
<evidence type="ECO:0000313" key="2">
    <source>
        <dbReference type="Proteomes" id="UP000316714"/>
    </source>
</evidence>
<reference evidence="1 2" key="1">
    <citation type="submission" date="2019-02" db="EMBL/GenBank/DDBJ databases">
        <title>Deep-cultivation of Planctomycetes and their phenomic and genomic characterization uncovers novel biology.</title>
        <authorList>
            <person name="Wiegand S."/>
            <person name="Jogler M."/>
            <person name="Boedeker C."/>
            <person name="Pinto D."/>
            <person name="Vollmers J."/>
            <person name="Rivas-Marin E."/>
            <person name="Kohn T."/>
            <person name="Peeters S.H."/>
            <person name="Heuer A."/>
            <person name="Rast P."/>
            <person name="Oberbeckmann S."/>
            <person name="Bunk B."/>
            <person name="Jeske O."/>
            <person name="Meyerdierks A."/>
            <person name="Storesund J.E."/>
            <person name="Kallscheuer N."/>
            <person name="Luecker S."/>
            <person name="Lage O.M."/>
            <person name="Pohl T."/>
            <person name="Merkel B.J."/>
            <person name="Hornburger P."/>
            <person name="Mueller R.-W."/>
            <person name="Bruemmer F."/>
            <person name="Labrenz M."/>
            <person name="Spormann A.M."/>
            <person name="Op Den Camp H."/>
            <person name="Overmann J."/>
            <person name="Amann R."/>
            <person name="Jetten M.S.M."/>
            <person name="Mascher T."/>
            <person name="Medema M.H."/>
            <person name="Devos D.P."/>
            <person name="Kaster A.-K."/>
            <person name="Ovreas L."/>
            <person name="Rohde M."/>
            <person name="Galperin M.Y."/>
            <person name="Jogler C."/>
        </authorList>
    </citation>
    <scope>NUCLEOTIDE SEQUENCE [LARGE SCALE GENOMIC DNA]</scope>
    <source>
        <strain evidence="1 2">KOR34</strain>
    </source>
</reference>
<proteinExistence type="predicted"/>